<dbReference type="PANTHER" id="PTHR43217">
    <property type="entry name" value="SUCCINATE SEMIALDEHYDE DEHYDROGENASE [NAD(P)+] SAD"/>
    <property type="match status" value="1"/>
</dbReference>
<dbReference type="InterPro" id="IPR016160">
    <property type="entry name" value="Ald_DH_CS_CYS"/>
</dbReference>
<protein>
    <submittedName>
        <fullName evidence="5">NAD-dependent succinate-semialdehyde dehydrogenase</fullName>
    </submittedName>
</protein>
<evidence type="ECO:0000313" key="5">
    <source>
        <dbReference type="EMBL" id="XDI06126.1"/>
    </source>
</evidence>
<dbReference type="InterPro" id="IPR016161">
    <property type="entry name" value="Ald_DH/histidinol_DH"/>
</dbReference>
<dbReference type="EMBL" id="CP162511">
    <property type="protein sequence ID" value="XDI06126.1"/>
    <property type="molecule type" value="Genomic_DNA"/>
</dbReference>
<dbReference type="FunFam" id="3.40.309.10:FF:000009">
    <property type="entry name" value="Aldehyde dehydrogenase A"/>
    <property type="match status" value="1"/>
</dbReference>
<keyword evidence="2" id="KW-0521">NADP</keyword>
<evidence type="ECO:0000256" key="3">
    <source>
        <dbReference type="ARBA" id="ARBA00023002"/>
    </source>
</evidence>
<dbReference type="PANTHER" id="PTHR43217:SF2">
    <property type="entry name" value="SUCCINATE-SEMIALDEHYDE DEHYDROGENASE [NADP(+)]"/>
    <property type="match status" value="1"/>
</dbReference>
<dbReference type="GO" id="GO:0004030">
    <property type="term" value="F:aldehyde dehydrogenase [NAD(P)+] activity"/>
    <property type="evidence" value="ECO:0007669"/>
    <property type="project" value="InterPro"/>
</dbReference>
<gene>
    <name evidence="5" type="ORF">ABFY20_03240</name>
</gene>
<feature type="domain" description="Aldehyde dehydrogenase" evidence="4">
    <location>
        <begin position="5"/>
        <end position="456"/>
    </location>
</feature>
<sequence length="461" mass="49014">MSSLYAVVDPATGETLSEYPTITDGELQAAVASASEAFEGWSRRAPVADRAKLIARVAELHTERREALAEIAVREMGKPLEQALGEVDFAAAIYQYYVDNGETFLADEPIELSDGSGSAFVRRAGIGVLLGIMPWNFPYYQVARFAGPNIVAGNTILLKHAPQCPESAVAMQEIFEQAASELGAPSGVYVNIFASNEQIAEVIADPRVQGVSVTGSERAGAAVAELAGKHLKKVVLEMGGSDPFILLSTDDLDAAVQDAVNARLDNNGQSCNAAKRFVVIDGLYEEFAKKFTEVFTAVQPAPPMADGTELGPLSSTAAAERLGEQVDRAVAQGATVLAAGSRSGNYFGPTVLADVTPEMDAYREEFFGPVAALYRVGSEEEAVRLANDTPFGLGSYVYTTDQEQALRVADAIDAGMVWINLVLGDAAELPFGGVKRSGSGREMGRFALEEFVNKKLIRIAG</sequence>
<dbReference type="InterPro" id="IPR016162">
    <property type="entry name" value="Ald_DH_N"/>
</dbReference>
<dbReference type="InterPro" id="IPR016163">
    <property type="entry name" value="Ald_DH_C"/>
</dbReference>
<dbReference type="Gene3D" id="3.40.605.10">
    <property type="entry name" value="Aldehyde Dehydrogenase, Chain A, domain 1"/>
    <property type="match status" value="1"/>
</dbReference>
<dbReference type="RefSeq" id="WP_368498515.1">
    <property type="nucleotide sequence ID" value="NZ_CP162511.1"/>
</dbReference>
<dbReference type="FunFam" id="3.40.605.10:FF:000012">
    <property type="entry name" value="NAD-dependent succinate-semialdehyde dehydrogenase"/>
    <property type="match status" value="1"/>
</dbReference>
<dbReference type="InterPro" id="IPR047110">
    <property type="entry name" value="GABD/Sad-like"/>
</dbReference>
<name>A0AB39BJ10_9MICO</name>
<comment type="similarity">
    <text evidence="1">Belongs to the aldehyde dehydrogenase family.</text>
</comment>
<evidence type="ECO:0000259" key="4">
    <source>
        <dbReference type="Pfam" id="PF00171"/>
    </source>
</evidence>
<dbReference type="CDD" id="cd07100">
    <property type="entry name" value="ALDH_SSADH1_GabD1"/>
    <property type="match status" value="1"/>
</dbReference>
<evidence type="ECO:0000256" key="2">
    <source>
        <dbReference type="ARBA" id="ARBA00022857"/>
    </source>
</evidence>
<dbReference type="SUPFAM" id="SSF53720">
    <property type="entry name" value="ALDH-like"/>
    <property type="match status" value="1"/>
</dbReference>
<dbReference type="InterPro" id="IPR044148">
    <property type="entry name" value="ALDH_GabD1-like"/>
</dbReference>
<dbReference type="Pfam" id="PF00171">
    <property type="entry name" value="Aldedh"/>
    <property type="match status" value="1"/>
</dbReference>
<evidence type="ECO:0000256" key="1">
    <source>
        <dbReference type="ARBA" id="ARBA00009986"/>
    </source>
</evidence>
<proteinExistence type="inferred from homology"/>
<accession>A0AB39BJ10</accession>
<dbReference type="Gene3D" id="3.40.309.10">
    <property type="entry name" value="Aldehyde Dehydrogenase, Chain A, domain 2"/>
    <property type="match status" value="1"/>
</dbReference>
<dbReference type="PROSITE" id="PS00070">
    <property type="entry name" value="ALDEHYDE_DEHYDR_CYS"/>
    <property type="match status" value="1"/>
</dbReference>
<organism evidence="5">
    <name type="scientific">Herbiconiux sp. A18JL235</name>
    <dbReference type="NCBI Taxonomy" id="3152363"/>
    <lineage>
        <taxon>Bacteria</taxon>
        <taxon>Bacillati</taxon>
        <taxon>Actinomycetota</taxon>
        <taxon>Actinomycetes</taxon>
        <taxon>Micrococcales</taxon>
        <taxon>Microbacteriaceae</taxon>
        <taxon>Herbiconiux</taxon>
    </lineage>
</organism>
<dbReference type="GO" id="GO:0004777">
    <property type="term" value="F:succinate-semialdehyde dehydrogenase (NAD+) activity"/>
    <property type="evidence" value="ECO:0007669"/>
    <property type="project" value="TreeGrafter"/>
</dbReference>
<dbReference type="InterPro" id="IPR015590">
    <property type="entry name" value="Aldehyde_DH_dom"/>
</dbReference>
<reference evidence="5" key="1">
    <citation type="submission" date="2024-05" db="EMBL/GenBank/DDBJ databases">
        <title>Herbiconiux sp. A18JL235.</title>
        <authorList>
            <person name="Zhang G."/>
        </authorList>
    </citation>
    <scope>NUCLEOTIDE SEQUENCE</scope>
    <source>
        <strain evidence="5">A18JL235</strain>
    </source>
</reference>
<keyword evidence="3" id="KW-0560">Oxidoreductase</keyword>
<dbReference type="AlphaFoldDB" id="A0AB39BJ10"/>